<reference evidence="2 3" key="1">
    <citation type="journal article" date="2012" name="BMC Genomics">
        <title>Sequencing the genome of Marssonina brunnea reveals fungus-poplar co-evolution.</title>
        <authorList>
            <person name="Zhu S."/>
            <person name="Cao Y.-Z."/>
            <person name="Jiang C."/>
            <person name="Tan B.-Y."/>
            <person name="Wang Z."/>
            <person name="Feng S."/>
            <person name="Zhang L."/>
            <person name="Su X.-H."/>
            <person name="Brejova B."/>
            <person name="Vinar T."/>
            <person name="Xu M."/>
            <person name="Wang M.-X."/>
            <person name="Zhang S.-G."/>
            <person name="Huang M.-R."/>
            <person name="Wu R."/>
            <person name="Zhou Y."/>
        </authorList>
    </citation>
    <scope>NUCLEOTIDE SEQUENCE [LARGE SCALE GENOMIC DNA]</scope>
    <source>
        <strain evidence="2 3">MB_m1</strain>
    </source>
</reference>
<protein>
    <submittedName>
        <fullName evidence="2">Acetyltransferase</fullName>
    </submittedName>
</protein>
<dbReference type="OMA" id="FNWLYGV"/>
<accession>K1XCJ3</accession>
<sequence length="217" mass="24254">MSSPPEYTLSLVSSEDDFLALATVKDSAFKSSAFAQLKLGPNTDLAGLAKYLLGSWKSDPEARFMKASLPSGQIIGFAKWNFFSTTDYHYPFPTEFLETGQPSLCKMFFDGLAKVMNEKMKGKKFIYMHFLAVDPKFQRMGIGKKLCDWGLKYADEKGLEAYIDASPEGKGLYEKCGWQVINTLDIDLSKWGGPKEISTSYNMWRPLGGVAENSEKV</sequence>
<dbReference type="STRING" id="1072389.K1XCJ3"/>
<keyword evidence="3" id="KW-1185">Reference proteome</keyword>
<evidence type="ECO:0000313" key="3">
    <source>
        <dbReference type="Proteomes" id="UP000006753"/>
    </source>
</evidence>
<dbReference type="GO" id="GO:0016747">
    <property type="term" value="F:acyltransferase activity, transferring groups other than amino-acyl groups"/>
    <property type="evidence" value="ECO:0007669"/>
    <property type="project" value="InterPro"/>
</dbReference>
<dbReference type="PANTHER" id="PTHR42791">
    <property type="entry name" value="GNAT FAMILY ACETYLTRANSFERASE"/>
    <property type="match status" value="1"/>
</dbReference>
<proteinExistence type="predicted"/>
<feature type="domain" description="N-acetyltransferase" evidence="1">
    <location>
        <begin position="24"/>
        <end position="208"/>
    </location>
</feature>
<dbReference type="Gene3D" id="3.40.630.30">
    <property type="match status" value="1"/>
</dbReference>
<gene>
    <name evidence="2" type="ORF">MBM_03476</name>
</gene>
<evidence type="ECO:0000313" key="2">
    <source>
        <dbReference type="EMBL" id="EKD18483.1"/>
    </source>
</evidence>
<dbReference type="CDD" id="cd04301">
    <property type="entry name" value="NAT_SF"/>
    <property type="match status" value="1"/>
</dbReference>
<dbReference type="PROSITE" id="PS51186">
    <property type="entry name" value="GNAT"/>
    <property type="match status" value="1"/>
</dbReference>
<name>K1XCJ3_MARBU</name>
<dbReference type="AlphaFoldDB" id="K1XCJ3"/>
<dbReference type="HOGENOM" id="CLU_060131_6_5_1"/>
<dbReference type="SUPFAM" id="SSF55729">
    <property type="entry name" value="Acyl-CoA N-acyltransferases (Nat)"/>
    <property type="match status" value="1"/>
</dbReference>
<evidence type="ECO:0000259" key="1">
    <source>
        <dbReference type="PROSITE" id="PS51186"/>
    </source>
</evidence>
<dbReference type="eggNOG" id="ENOG502SC13">
    <property type="taxonomic scope" value="Eukaryota"/>
</dbReference>
<dbReference type="Pfam" id="PF00583">
    <property type="entry name" value="Acetyltransf_1"/>
    <property type="match status" value="1"/>
</dbReference>
<dbReference type="EMBL" id="JH921433">
    <property type="protein sequence ID" value="EKD18483.1"/>
    <property type="molecule type" value="Genomic_DNA"/>
</dbReference>
<dbReference type="InterPro" id="IPR016181">
    <property type="entry name" value="Acyl_CoA_acyltransferase"/>
</dbReference>
<dbReference type="PANTHER" id="PTHR42791:SF17">
    <property type="entry name" value="ACETYLTRANSFERASE, GNAT FAMILY FAMILY (AFU_ORTHOLOGUE AFUA_8G05690)"/>
    <property type="match status" value="1"/>
</dbReference>
<dbReference type="InterPro" id="IPR000182">
    <property type="entry name" value="GNAT_dom"/>
</dbReference>
<dbReference type="GeneID" id="18759411"/>
<dbReference type="KEGG" id="mbe:MBM_03476"/>
<dbReference type="OrthoDB" id="196847at2759"/>
<dbReference type="Proteomes" id="UP000006753">
    <property type="component" value="Unassembled WGS sequence"/>
</dbReference>
<keyword evidence="2" id="KW-0808">Transferase</keyword>
<dbReference type="InterPro" id="IPR052523">
    <property type="entry name" value="Trichothecene_AcTrans"/>
</dbReference>
<dbReference type="InParanoid" id="K1XCJ3"/>
<dbReference type="RefSeq" id="XP_007291365.1">
    <property type="nucleotide sequence ID" value="XM_007291303.1"/>
</dbReference>
<organism evidence="2 3">
    <name type="scientific">Marssonina brunnea f. sp. multigermtubi (strain MB_m1)</name>
    <name type="common">Marssonina leaf spot fungus</name>
    <dbReference type="NCBI Taxonomy" id="1072389"/>
    <lineage>
        <taxon>Eukaryota</taxon>
        <taxon>Fungi</taxon>
        <taxon>Dikarya</taxon>
        <taxon>Ascomycota</taxon>
        <taxon>Pezizomycotina</taxon>
        <taxon>Leotiomycetes</taxon>
        <taxon>Helotiales</taxon>
        <taxon>Drepanopezizaceae</taxon>
        <taxon>Drepanopeziza</taxon>
    </lineage>
</organism>